<accession>A0ABT7AGR7</accession>
<comment type="caution">
    <text evidence="1">The sequence shown here is derived from an EMBL/GenBank/DDBJ whole genome shotgun (WGS) entry which is preliminary data.</text>
</comment>
<evidence type="ECO:0000313" key="1">
    <source>
        <dbReference type="EMBL" id="MDJ1158034.1"/>
    </source>
</evidence>
<gene>
    <name evidence="1" type="ORF">QNA08_07280</name>
</gene>
<dbReference type="EMBL" id="JASJEV010000003">
    <property type="protein sequence ID" value="MDJ1158034.1"/>
    <property type="molecule type" value="Genomic_DNA"/>
</dbReference>
<name>A0ABT7AGR7_9HYPH</name>
<dbReference type="Proteomes" id="UP001321492">
    <property type="component" value="Unassembled WGS sequence"/>
</dbReference>
<proteinExistence type="predicted"/>
<evidence type="ECO:0000313" key="2">
    <source>
        <dbReference type="Proteomes" id="UP001321492"/>
    </source>
</evidence>
<reference evidence="1 2" key="1">
    <citation type="submission" date="2023-05" db="EMBL/GenBank/DDBJ databases">
        <title>Chelatococcus sp. nov., a moderately thermophilic bacterium isolated from hot spring microbial mat.</title>
        <authorList>
            <person name="Hu C.-J."/>
            <person name="Li W.-J."/>
        </authorList>
    </citation>
    <scope>NUCLEOTIDE SEQUENCE [LARGE SCALE GENOMIC DNA]</scope>
    <source>
        <strain evidence="1 2">SYSU G07232</strain>
    </source>
</reference>
<dbReference type="RefSeq" id="WP_283740016.1">
    <property type="nucleotide sequence ID" value="NZ_JASJEV010000003.1"/>
</dbReference>
<organism evidence="1 2">
    <name type="scientific">Chelatococcus albus</name>
    <dbReference type="NCBI Taxonomy" id="3047466"/>
    <lineage>
        <taxon>Bacteria</taxon>
        <taxon>Pseudomonadati</taxon>
        <taxon>Pseudomonadota</taxon>
        <taxon>Alphaproteobacteria</taxon>
        <taxon>Hyphomicrobiales</taxon>
        <taxon>Chelatococcaceae</taxon>
        <taxon>Chelatococcus</taxon>
    </lineage>
</organism>
<protein>
    <recommendedName>
        <fullName evidence="3">GNAT family N-acetyltransferase</fullName>
    </recommendedName>
</protein>
<sequence>MAPLRPGDARQAYALVRLAYPQVALRDWLAFARRAARQSPRRGGLVALRDARGYVHALFSYQVAVDLEGGPVLTLANLIVGRLPGPLLDDAVQTAADGLARSLGCRSIVVSVAENGPAEEMAAFARRGFSPLARRLLERPAAPTRDEAQQC</sequence>
<evidence type="ECO:0008006" key="3">
    <source>
        <dbReference type="Google" id="ProtNLM"/>
    </source>
</evidence>
<keyword evidence="2" id="KW-1185">Reference proteome</keyword>